<comment type="caution">
    <text evidence="2">The sequence shown here is derived from an EMBL/GenBank/DDBJ whole genome shotgun (WGS) entry which is preliminary data.</text>
</comment>
<dbReference type="Proteomes" id="UP000092600">
    <property type="component" value="Unassembled WGS sequence"/>
</dbReference>
<reference evidence="2 3" key="1">
    <citation type="journal article" date="2016" name="DNA Res.">
        <title>The draft genome of MD-2 pineapple using hybrid error correction of long reads.</title>
        <authorList>
            <person name="Redwan R.M."/>
            <person name="Saidin A."/>
            <person name="Kumar S.V."/>
        </authorList>
    </citation>
    <scope>NUCLEOTIDE SEQUENCE [LARGE SCALE GENOMIC DNA]</scope>
    <source>
        <strain evidence="3">cv. MD2</strain>
        <tissue evidence="2">Leaf</tissue>
    </source>
</reference>
<feature type="compositionally biased region" description="Low complexity" evidence="1">
    <location>
        <begin position="9"/>
        <end position="29"/>
    </location>
</feature>
<evidence type="ECO:0000313" key="3">
    <source>
        <dbReference type="Proteomes" id="UP000092600"/>
    </source>
</evidence>
<gene>
    <name evidence="2" type="ORF">ACMD2_27095</name>
</gene>
<evidence type="ECO:0000313" key="2">
    <source>
        <dbReference type="EMBL" id="OAY65453.1"/>
    </source>
</evidence>
<feature type="region of interest" description="Disordered" evidence="1">
    <location>
        <begin position="1"/>
        <end position="40"/>
    </location>
</feature>
<accession>A0A199UL50</accession>
<evidence type="ECO:0000256" key="1">
    <source>
        <dbReference type="SAM" id="MobiDB-lite"/>
    </source>
</evidence>
<protein>
    <submittedName>
        <fullName evidence="2">Uncharacterized protein</fullName>
    </submittedName>
</protein>
<proteinExistence type="predicted"/>
<name>A0A199UL50_ANACO</name>
<sequence length="86" mass="9122">MKKRATGKASASLSSETSASSQQTSAATAVVPTHRATVHDHQRGVVHQFLVPKPIVSRTSTYSTLPSRGTFPCPSPAAMSLKAFRQ</sequence>
<feature type="non-terminal residue" evidence="2">
    <location>
        <position position="86"/>
    </location>
</feature>
<dbReference type="EMBL" id="LSRQ01006956">
    <property type="protein sequence ID" value="OAY65453.1"/>
    <property type="molecule type" value="Genomic_DNA"/>
</dbReference>
<organism evidence="2 3">
    <name type="scientific">Ananas comosus</name>
    <name type="common">Pineapple</name>
    <name type="synonym">Ananas ananas</name>
    <dbReference type="NCBI Taxonomy" id="4615"/>
    <lineage>
        <taxon>Eukaryota</taxon>
        <taxon>Viridiplantae</taxon>
        <taxon>Streptophyta</taxon>
        <taxon>Embryophyta</taxon>
        <taxon>Tracheophyta</taxon>
        <taxon>Spermatophyta</taxon>
        <taxon>Magnoliopsida</taxon>
        <taxon>Liliopsida</taxon>
        <taxon>Poales</taxon>
        <taxon>Bromeliaceae</taxon>
        <taxon>Bromelioideae</taxon>
        <taxon>Ananas</taxon>
    </lineage>
</organism>
<dbReference type="AlphaFoldDB" id="A0A199UL50"/>